<name>A0ABP7TT72_9BURK</name>
<protein>
    <submittedName>
        <fullName evidence="7">Type II toxin-antitoxin system HipA family toxin</fullName>
    </submittedName>
</protein>
<evidence type="ECO:0000256" key="1">
    <source>
        <dbReference type="ARBA" id="ARBA00010164"/>
    </source>
</evidence>
<gene>
    <name evidence="7" type="ORF">GCM10022212_31700</name>
</gene>
<reference evidence="8" key="1">
    <citation type="journal article" date="2019" name="Int. J. Syst. Evol. Microbiol.">
        <title>The Global Catalogue of Microorganisms (GCM) 10K type strain sequencing project: providing services to taxonomists for standard genome sequencing and annotation.</title>
        <authorList>
            <consortium name="The Broad Institute Genomics Platform"/>
            <consortium name="The Broad Institute Genome Sequencing Center for Infectious Disease"/>
            <person name="Wu L."/>
            <person name="Ma J."/>
        </authorList>
    </citation>
    <scope>NUCLEOTIDE SEQUENCE [LARGE SCALE GENOMIC DNA]</scope>
    <source>
        <strain evidence="8">JCM 16673</strain>
    </source>
</reference>
<evidence type="ECO:0000313" key="7">
    <source>
        <dbReference type="EMBL" id="GAA4030895.1"/>
    </source>
</evidence>
<evidence type="ECO:0000256" key="4">
    <source>
        <dbReference type="SAM" id="MobiDB-lite"/>
    </source>
</evidence>
<evidence type="ECO:0000256" key="3">
    <source>
        <dbReference type="ARBA" id="ARBA00022777"/>
    </source>
</evidence>
<dbReference type="Proteomes" id="UP001501353">
    <property type="component" value="Unassembled WGS sequence"/>
</dbReference>
<dbReference type="InterPro" id="IPR012893">
    <property type="entry name" value="HipA-like_C"/>
</dbReference>
<feature type="domain" description="HipA-like C-terminal" evidence="5">
    <location>
        <begin position="165"/>
        <end position="419"/>
    </location>
</feature>
<keyword evidence="3" id="KW-0418">Kinase</keyword>
<keyword evidence="8" id="KW-1185">Reference proteome</keyword>
<accession>A0ABP7TT72</accession>
<dbReference type="Pfam" id="PF13657">
    <property type="entry name" value="Couple_hipA"/>
    <property type="match status" value="1"/>
</dbReference>
<evidence type="ECO:0000259" key="6">
    <source>
        <dbReference type="Pfam" id="PF13657"/>
    </source>
</evidence>
<dbReference type="InterPro" id="IPR017508">
    <property type="entry name" value="HipA_N1"/>
</dbReference>
<feature type="domain" description="HipA N-terminal subdomain 1" evidence="6">
    <location>
        <begin position="14"/>
        <end position="129"/>
    </location>
</feature>
<sequence length="484" mass="52121">MNVKALGIYLGRTQRVGVLFQYALPGADVINRFVADDGFIALAAAQPTLSASLLAATPDEQALLWRDVAAREFNGAYSHKGKAWLLPAFFQNLLPEGVFRDHVAALRGCEPTDHFELLAACGKDLPGNVFALPVVLARDALARYVTQNGDALEMSVTADPLEEGVSLSGVQAKLGVIKDGERYVARTRDRDTHIIAKLPVVGQPLLPELEYVSLRLASAAGVSVCQATLEPLEKLAVEHGYDLGDADARTHFLAVVRYDRLPTGRVHCEDFAQVLGVMPENKYSGPRASYLAVAATLLALPGAGEPAVHELLRRILVNEMLGNPDMHLKNMGLWYPDGIHAALPPAYDIVACASMSQRIGHALPILPDALMPRVSAGAKLPKPSLTPGMLRAFTAALGLAEKPATAALTECVKKAGALWPEMIRASPLTAQQKSRLLAHFNAHPAVASLVRRQDRAAAQRPGQKNQAMKEACKSVRKRYSQTKS</sequence>
<dbReference type="PANTHER" id="PTHR37419">
    <property type="entry name" value="SERINE/THREONINE-PROTEIN KINASE TOXIN HIPA"/>
    <property type="match status" value="1"/>
</dbReference>
<dbReference type="Pfam" id="PF07804">
    <property type="entry name" value="HipA_C"/>
    <property type="match status" value="1"/>
</dbReference>
<dbReference type="RefSeq" id="WP_344764729.1">
    <property type="nucleotide sequence ID" value="NZ_BAAAZE010000013.1"/>
</dbReference>
<evidence type="ECO:0000259" key="5">
    <source>
        <dbReference type="Pfam" id="PF07804"/>
    </source>
</evidence>
<organism evidence="7 8">
    <name type="scientific">Actimicrobium antarcticum</name>
    <dbReference type="NCBI Taxonomy" id="1051899"/>
    <lineage>
        <taxon>Bacteria</taxon>
        <taxon>Pseudomonadati</taxon>
        <taxon>Pseudomonadota</taxon>
        <taxon>Betaproteobacteria</taxon>
        <taxon>Burkholderiales</taxon>
        <taxon>Oxalobacteraceae</taxon>
        <taxon>Actimicrobium</taxon>
    </lineage>
</organism>
<feature type="compositionally biased region" description="Basic residues" evidence="4">
    <location>
        <begin position="474"/>
        <end position="484"/>
    </location>
</feature>
<evidence type="ECO:0000256" key="2">
    <source>
        <dbReference type="ARBA" id="ARBA00022679"/>
    </source>
</evidence>
<evidence type="ECO:0000313" key="8">
    <source>
        <dbReference type="Proteomes" id="UP001501353"/>
    </source>
</evidence>
<dbReference type="PANTHER" id="PTHR37419:SF1">
    <property type="entry name" value="SERINE_THREONINE-PROTEIN KINASE TOXIN HIPA"/>
    <property type="match status" value="1"/>
</dbReference>
<dbReference type="InterPro" id="IPR052028">
    <property type="entry name" value="HipA_Ser/Thr_kinase"/>
</dbReference>
<comment type="caution">
    <text evidence="7">The sequence shown here is derived from an EMBL/GenBank/DDBJ whole genome shotgun (WGS) entry which is preliminary data.</text>
</comment>
<keyword evidence="2" id="KW-0808">Transferase</keyword>
<feature type="region of interest" description="Disordered" evidence="4">
    <location>
        <begin position="452"/>
        <end position="484"/>
    </location>
</feature>
<comment type="similarity">
    <text evidence="1">Belongs to the HipA Ser/Thr kinase family.</text>
</comment>
<dbReference type="NCBIfam" id="TIGR03071">
    <property type="entry name" value="couple_hipA"/>
    <property type="match status" value="1"/>
</dbReference>
<dbReference type="EMBL" id="BAAAZE010000013">
    <property type="protein sequence ID" value="GAA4030895.1"/>
    <property type="molecule type" value="Genomic_DNA"/>
</dbReference>
<proteinExistence type="inferred from homology"/>